<protein>
    <submittedName>
        <fullName evidence="6">TATA box-binding protein-like protein 1</fullName>
    </submittedName>
</protein>
<gene>
    <name evidence="6" type="primary">LOC111596080</name>
</gene>
<dbReference type="OMA" id="NIYCQAF"/>
<keyword evidence="2" id="KW-0238">DNA-binding</keyword>
<proteinExistence type="inferred from homology"/>
<dbReference type="InterPro" id="IPR000814">
    <property type="entry name" value="TBP"/>
</dbReference>
<dbReference type="PANTHER" id="PTHR10126">
    <property type="entry name" value="TATA-BOX BINDING PROTEIN"/>
    <property type="match status" value="1"/>
</dbReference>
<keyword evidence="3" id="KW-0804">Transcription</keyword>
<comment type="similarity">
    <text evidence="1">Belongs to the TBP family.</text>
</comment>
<evidence type="ECO:0000313" key="6">
    <source>
        <dbReference type="RefSeq" id="XP_023165905.2"/>
    </source>
</evidence>
<keyword evidence="5" id="KW-1185">Reference proteome</keyword>
<organism evidence="5 6">
    <name type="scientific">Drosophila hydei</name>
    <name type="common">Fruit fly</name>
    <dbReference type="NCBI Taxonomy" id="7224"/>
    <lineage>
        <taxon>Eukaryota</taxon>
        <taxon>Metazoa</taxon>
        <taxon>Ecdysozoa</taxon>
        <taxon>Arthropoda</taxon>
        <taxon>Hexapoda</taxon>
        <taxon>Insecta</taxon>
        <taxon>Pterygota</taxon>
        <taxon>Neoptera</taxon>
        <taxon>Endopterygota</taxon>
        <taxon>Diptera</taxon>
        <taxon>Brachycera</taxon>
        <taxon>Muscomorpha</taxon>
        <taxon>Ephydroidea</taxon>
        <taxon>Drosophilidae</taxon>
        <taxon>Drosophila</taxon>
    </lineage>
</organism>
<sequence length="293" mass="34387">MKHKDHKKVKKPKRDKHSKSHRDGSRKSKKYLKSKENEWKEEELNTNRELECNRVYTKPPISDFDVLSIYADISKLCAIERFLNMLYRPFTCFVRTNCAFKLSELDCFLSDTRYEPDKHSALLIRLSSPSCSLRLYDNGNICCKGYSYDSAALGIHRFIGTMEHLGYTPVFQHPRFNVVNATFCMPFSINLAQLHLEYCEDCHYRPETHPYLIYKIRNSSIKLAIFAVGYIYVMLSSQPRYTQKAIAFIMPILFRHRAGQRSLDPELSIGDINFKLLWENEFQKAYQGVLKYS</sequence>
<dbReference type="SUPFAM" id="SSF55945">
    <property type="entry name" value="TATA-box binding protein-like"/>
    <property type="match status" value="2"/>
</dbReference>
<dbReference type="RefSeq" id="XP_023165905.2">
    <property type="nucleotide sequence ID" value="XM_023310137.2"/>
</dbReference>
<dbReference type="InterPro" id="IPR012295">
    <property type="entry name" value="TBP_dom_sf"/>
</dbReference>
<accession>A0A6J1LFS6</accession>
<feature type="region of interest" description="Disordered" evidence="4">
    <location>
        <begin position="1"/>
        <end position="38"/>
    </location>
</feature>
<dbReference type="AlphaFoldDB" id="A0A6J1LFS6"/>
<evidence type="ECO:0000256" key="1">
    <source>
        <dbReference type="ARBA" id="ARBA00005560"/>
    </source>
</evidence>
<dbReference type="KEGG" id="dhe:111596080"/>
<dbReference type="GO" id="GO:0006352">
    <property type="term" value="P:DNA-templated transcription initiation"/>
    <property type="evidence" value="ECO:0007669"/>
    <property type="project" value="InterPro"/>
</dbReference>
<dbReference type="GO" id="GO:0003677">
    <property type="term" value="F:DNA binding"/>
    <property type="evidence" value="ECO:0007669"/>
    <property type="project" value="UniProtKB-KW"/>
</dbReference>
<evidence type="ECO:0000313" key="5">
    <source>
        <dbReference type="Proteomes" id="UP000504633"/>
    </source>
</evidence>
<evidence type="ECO:0000256" key="3">
    <source>
        <dbReference type="ARBA" id="ARBA00023163"/>
    </source>
</evidence>
<evidence type="ECO:0000256" key="2">
    <source>
        <dbReference type="ARBA" id="ARBA00023125"/>
    </source>
</evidence>
<dbReference type="Gene3D" id="3.30.310.10">
    <property type="entry name" value="TATA-Binding Protein"/>
    <property type="match status" value="2"/>
</dbReference>
<feature type="compositionally biased region" description="Basic residues" evidence="4">
    <location>
        <begin position="1"/>
        <end position="20"/>
    </location>
</feature>
<dbReference type="GeneID" id="111596080"/>
<dbReference type="Pfam" id="PF00352">
    <property type="entry name" value="TBP"/>
    <property type="match status" value="2"/>
</dbReference>
<name>A0A6J1LFS6_DROHY</name>
<dbReference type="Proteomes" id="UP000504633">
    <property type="component" value="Unplaced"/>
</dbReference>
<evidence type="ECO:0000256" key="4">
    <source>
        <dbReference type="SAM" id="MobiDB-lite"/>
    </source>
</evidence>
<dbReference type="OrthoDB" id="7847945at2759"/>
<dbReference type="CTD" id="33454"/>
<reference evidence="6" key="1">
    <citation type="submission" date="2025-08" db="UniProtKB">
        <authorList>
            <consortium name="RefSeq"/>
        </authorList>
    </citation>
    <scope>IDENTIFICATION</scope>
    <source>
        <strain evidence="6">15085-1641.00</strain>
        <tissue evidence="6">Whole body</tissue>
    </source>
</reference>